<sequence length="78" mass="9232">PIINALFHSRHTARKRRAKRKEKDVSYEKRKGAMTKNPKGVLVNFWTTAHPKLGRKFPRELLMGRSRLNLYHLCEYSP</sequence>
<feature type="compositionally biased region" description="Basic and acidic residues" evidence="1">
    <location>
        <begin position="21"/>
        <end position="31"/>
    </location>
</feature>
<dbReference type="EMBL" id="CABIJS010000022">
    <property type="protein sequence ID" value="VUZ39972.1"/>
    <property type="molecule type" value="Genomic_DNA"/>
</dbReference>
<gene>
    <name evidence="2" type="ORF">WMSIL1_LOCUS938</name>
</gene>
<feature type="region of interest" description="Disordered" evidence="1">
    <location>
        <begin position="8"/>
        <end position="33"/>
    </location>
</feature>
<reference evidence="2 3" key="1">
    <citation type="submission" date="2019-07" db="EMBL/GenBank/DDBJ databases">
        <authorList>
            <person name="Jastrzebski P J."/>
            <person name="Paukszto L."/>
            <person name="Jastrzebski P J."/>
        </authorList>
    </citation>
    <scope>NUCLEOTIDE SEQUENCE [LARGE SCALE GENOMIC DNA]</scope>
    <source>
        <strain evidence="2 3">WMS-il1</strain>
    </source>
</reference>
<evidence type="ECO:0000313" key="3">
    <source>
        <dbReference type="Proteomes" id="UP000321570"/>
    </source>
</evidence>
<feature type="non-terminal residue" evidence="2">
    <location>
        <position position="1"/>
    </location>
</feature>
<evidence type="ECO:0000313" key="2">
    <source>
        <dbReference type="EMBL" id="VUZ39972.1"/>
    </source>
</evidence>
<proteinExistence type="predicted"/>
<keyword evidence="3" id="KW-1185">Reference proteome</keyword>
<dbReference type="AlphaFoldDB" id="A0A564XY95"/>
<protein>
    <submittedName>
        <fullName evidence="2">Uncharacterized protein</fullName>
    </submittedName>
</protein>
<organism evidence="2 3">
    <name type="scientific">Hymenolepis diminuta</name>
    <name type="common">Rat tapeworm</name>
    <dbReference type="NCBI Taxonomy" id="6216"/>
    <lineage>
        <taxon>Eukaryota</taxon>
        <taxon>Metazoa</taxon>
        <taxon>Spiralia</taxon>
        <taxon>Lophotrochozoa</taxon>
        <taxon>Platyhelminthes</taxon>
        <taxon>Cestoda</taxon>
        <taxon>Eucestoda</taxon>
        <taxon>Cyclophyllidea</taxon>
        <taxon>Hymenolepididae</taxon>
        <taxon>Hymenolepis</taxon>
    </lineage>
</organism>
<evidence type="ECO:0000256" key="1">
    <source>
        <dbReference type="SAM" id="MobiDB-lite"/>
    </source>
</evidence>
<dbReference type="Proteomes" id="UP000321570">
    <property type="component" value="Unassembled WGS sequence"/>
</dbReference>
<feature type="compositionally biased region" description="Basic residues" evidence="1">
    <location>
        <begin position="8"/>
        <end position="20"/>
    </location>
</feature>
<name>A0A564XY95_HYMDI</name>
<accession>A0A564XY95</accession>